<sequence length="68" mass="7179">MRAASFQRARASQSFLVHAGLVAATGGSGETEEDTAIRTCTSSSVGPVSRRRAPGKMSVMSPYRETMS</sequence>
<evidence type="ECO:0000313" key="2">
    <source>
        <dbReference type="EMBL" id="KAG7486596.1"/>
    </source>
</evidence>
<accession>A0AAV6QAI8</accession>
<evidence type="ECO:0000256" key="1">
    <source>
        <dbReference type="SAM" id="MobiDB-lite"/>
    </source>
</evidence>
<dbReference type="EMBL" id="JAGKHQ010000018">
    <property type="protein sequence ID" value="KAG7486596.1"/>
    <property type="molecule type" value="Genomic_DNA"/>
</dbReference>
<gene>
    <name evidence="2" type="ORF">JOB18_034413</name>
</gene>
<protein>
    <submittedName>
        <fullName evidence="2">Uncharacterized protein</fullName>
    </submittedName>
</protein>
<name>A0AAV6QAI8_SOLSE</name>
<organism evidence="2 3">
    <name type="scientific">Solea senegalensis</name>
    <name type="common">Senegalese sole</name>
    <dbReference type="NCBI Taxonomy" id="28829"/>
    <lineage>
        <taxon>Eukaryota</taxon>
        <taxon>Metazoa</taxon>
        <taxon>Chordata</taxon>
        <taxon>Craniata</taxon>
        <taxon>Vertebrata</taxon>
        <taxon>Euteleostomi</taxon>
        <taxon>Actinopterygii</taxon>
        <taxon>Neopterygii</taxon>
        <taxon>Teleostei</taxon>
        <taxon>Neoteleostei</taxon>
        <taxon>Acanthomorphata</taxon>
        <taxon>Carangaria</taxon>
        <taxon>Pleuronectiformes</taxon>
        <taxon>Pleuronectoidei</taxon>
        <taxon>Soleidae</taxon>
        <taxon>Solea</taxon>
    </lineage>
</organism>
<evidence type="ECO:0000313" key="3">
    <source>
        <dbReference type="Proteomes" id="UP000693946"/>
    </source>
</evidence>
<reference evidence="2 3" key="1">
    <citation type="journal article" date="2021" name="Sci. Rep.">
        <title>Chromosome anchoring in Senegalese sole (Solea senegalensis) reveals sex-associated markers and genome rearrangements in flatfish.</title>
        <authorList>
            <person name="Guerrero-Cozar I."/>
            <person name="Gomez-Garrido J."/>
            <person name="Berbel C."/>
            <person name="Martinez-Blanch J.F."/>
            <person name="Alioto T."/>
            <person name="Claros M.G."/>
            <person name="Gagnaire P.A."/>
            <person name="Manchado M."/>
        </authorList>
    </citation>
    <scope>NUCLEOTIDE SEQUENCE [LARGE SCALE GENOMIC DNA]</scope>
    <source>
        <strain evidence="2">Sse05_10M</strain>
    </source>
</reference>
<comment type="caution">
    <text evidence="2">The sequence shown here is derived from an EMBL/GenBank/DDBJ whole genome shotgun (WGS) entry which is preliminary data.</text>
</comment>
<feature type="region of interest" description="Disordered" evidence="1">
    <location>
        <begin position="40"/>
        <end position="68"/>
    </location>
</feature>
<dbReference type="Proteomes" id="UP000693946">
    <property type="component" value="Linkage Group LG6"/>
</dbReference>
<keyword evidence="3" id="KW-1185">Reference proteome</keyword>
<proteinExistence type="predicted"/>
<dbReference type="AlphaFoldDB" id="A0AAV6QAI8"/>